<dbReference type="EMBL" id="CAMXCT010005791">
    <property type="protein sequence ID" value="CAI4013291.1"/>
    <property type="molecule type" value="Genomic_DNA"/>
</dbReference>
<dbReference type="Pfam" id="PF01529">
    <property type="entry name" value="DHHC"/>
    <property type="match status" value="1"/>
</dbReference>
<keyword evidence="5 7" id="KW-0472">Membrane</keyword>
<sequence>MYAKNPLIRVASAGPVLLILGVFCFEWYAFNCIFMLRGLGRWKGEAIEVAFFRAFFFNAFWLLAIWSFLRCAFSDPGFVPRWWLDQNQGCRTEPSYFGWMPGRPSSCGKCEVPRPERAHHCSICGKCVLRMDHHCPWVGNCVGAYNHKYFILMLFYGILAAMTYGSSAAPVLAAMFGKGGGHWTIGNLGVKGWGLFSMGAVLAASLCLAMSILFLSHLWLMAVNRTSIEVAYAGRNPYSKGVSENAAQLCGRFGIDWLLPIPSFRPMTDGCKYIDYNRVDPECGV</sequence>
<dbReference type="AlphaFoldDB" id="A0A9P1DPQ3"/>
<protein>
    <recommendedName>
        <fullName evidence="7">Palmitoyltransferase</fullName>
        <ecNumber evidence="7">2.3.1.225</ecNumber>
    </recommendedName>
</protein>
<evidence type="ECO:0000256" key="2">
    <source>
        <dbReference type="ARBA" id="ARBA00022679"/>
    </source>
</evidence>
<name>A0A9P1DPQ3_9DINO</name>
<feature type="transmembrane region" description="Helical" evidence="7">
    <location>
        <begin position="193"/>
        <end position="215"/>
    </location>
</feature>
<comment type="domain">
    <text evidence="7">The DHHC domain is required for palmitoyltransferase activity.</text>
</comment>
<reference evidence="10 11" key="2">
    <citation type="submission" date="2024-05" db="EMBL/GenBank/DDBJ databases">
        <authorList>
            <person name="Chen Y."/>
            <person name="Shah S."/>
            <person name="Dougan E. K."/>
            <person name="Thang M."/>
            <person name="Chan C."/>
        </authorList>
    </citation>
    <scope>NUCLEOTIDE SEQUENCE [LARGE SCALE GENOMIC DNA]</scope>
</reference>
<evidence type="ECO:0000259" key="8">
    <source>
        <dbReference type="Pfam" id="PF01529"/>
    </source>
</evidence>
<evidence type="ECO:0000256" key="7">
    <source>
        <dbReference type="RuleBase" id="RU079119"/>
    </source>
</evidence>
<comment type="similarity">
    <text evidence="7">Belongs to the DHHC palmitoyltransferase family.</text>
</comment>
<dbReference type="EC" id="2.3.1.225" evidence="7"/>
<feature type="transmembrane region" description="Helical" evidence="7">
    <location>
        <begin position="7"/>
        <end position="30"/>
    </location>
</feature>
<evidence type="ECO:0000256" key="5">
    <source>
        <dbReference type="ARBA" id="ARBA00023136"/>
    </source>
</evidence>
<dbReference type="InterPro" id="IPR039859">
    <property type="entry name" value="PFA4/ZDH16/20/ERF2-like"/>
</dbReference>
<evidence type="ECO:0000313" key="9">
    <source>
        <dbReference type="EMBL" id="CAI4013291.1"/>
    </source>
</evidence>
<dbReference type="PROSITE" id="PS50216">
    <property type="entry name" value="DHHC"/>
    <property type="match status" value="1"/>
</dbReference>
<reference evidence="9" key="1">
    <citation type="submission" date="2022-10" db="EMBL/GenBank/DDBJ databases">
        <authorList>
            <person name="Chen Y."/>
            <person name="Dougan E. K."/>
            <person name="Chan C."/>
            <person name="Rhodes N."/>
            <person name="Thang M."/>
        </authorList>
    </citation>
    <scope>NUCLEOTIDE SEQUENCE</scope>
</reference>
<keyword evidence="11" id="KW-1185">Reference proteome</keyword>
<keyword evidence="4 7" id="KW-1133">Transmembrane helix</keyword>
<evidence type="ECO:0000256" key="6">
    <source>
        <dbReference type="ARBA" id="ARBA00023315"/>
    </source>
</evidence>
<evidence type="ECO:0000256" key="4">
    <source>
        <dbReference type="ARBA" id="ARBA00022989"/>
    </source>
</evidence>
<evidence type="ECO:0000256" key="3">
    <source>
        <dbReference type="ARBA" id="ARBA00022692"/>
    </source>
</evidence>
<dbReference type="PANTHER" id="PTHR12246">
    <property type="entry name" value="PALMITOYLTRANSFERASE ZDHHC16"/>
    <property type="match status" value="1"/>
</dbReference>
<comment type="subcellular location">
    <subcellularLocation>
        <location evidence="1">Membrane</location>
        <topology evidence="1">Multi-pass membrane protein</topology>
    </subcellularLocation>
</comment>
<feature type="transmembrane region" description="Helical" evidence="7">
    <location>
        <begin position="149"/>
        <end position="173"/>
    </location>
</feature>
<evidence type="ECO:0000313" key="10">
    <source>
        <dbReference type="EMBL" id="CAL4800603.1"/>
    </source>
</evidence>
<proteinExistence type="inferred from homology"/>
<dbReference type="OrthoDB" id="9909019at2759"/>
<gene>
    <name evidence="9" type="ORF">C1SCF055_LOCUS38281</name>
</gene>
<evidence type="ECO:0000313" key="11">
    <source>
        <dbReference type="Proteomes" id="UP001152797"/>
    </source>
</evidence>
<accession>A0A9P1DPQ3</accession>
<dbReference type="EMBL" id="CAMXCT020005791">
    <property type="protein sequence ID" value="CAL1166666.1"/>
    <property type="molecule type" value="Genomic_DNA"/>
</dbReference>
<evidence type="ECO:0000256" key="1">
    <source>
        <dbReference type="ARBA" id="ARBA00004141"/>
    </source>
</evidence>
<dbReference type="EMBL" id="CAMXCT030005791">
    <property type="protein sequence ID" value="CAL4800603.1"/>
    <property type="molecule type" value="Genomic_DNA"/>
</dbReference>
<dbReference type="InterPro" id="IPR001594">
    <property type="entry name" value="Palmitoyltrfase_DHHC"/>
</dbReference>
<keyword evidence="6 7" id="KW-0012">Acyltransferase</keyword>
<dbReference type="GO" id="GO:0019706">
    <property type="term" value="F:protein-cysteine S-palmitoyltransferase activity"/>
    <property type="evidence" value="ECO:0007669"/>
    <property type="project" value="UniProtKB-EC"/>
</dbReference>
<comment type="caution">
    <text evidence="9">The sequence shown here is derived from an EMBL/GenBank/DDBJ whole genome shotgun (WGS) entry which is preliminary data.</text>
</comment>
<keyword evidence="2 7" id="KW-0808">Transferase</keyword>
<comment type="catalytic activity">
    <reaction evidence="7">
        <text>L-cysteinyl-[protein] + hexadecanoyl-CoA = S-hexadecanoyl-L-cysteinyl-[protein] + CoA</text>
        <dbReference type="Rhea" id="RHEA:36683"/>
        <dbReference type="Rhea" id="RHEA-COMP:10131"/>
        <dbReference type="Rhea" id="RHEA-COMP:11032"/>
        <dbReference type="ChEBI" id="CHEBI:29950"/>
        <dbReference type="ChEBI" id="CHEBI:57287"/>
        <dbReference type="ChEBI" id="CHEBI:57379"/>
        <dbReference type="ChEBI" id="CHEBI:74151"/>
        <dbReference type="EC" id="2.3.1.225"/>
    </reaction>
</comment>
<dbReference type="GO" id="GO:0016020">
    <property type="term" value="C:membrane"/>
    <property type="evidence" value="ECO:0007669"/>
    <property type="project" value="UniProtKB-SubCell"/>
</dbReference>
<feature type="transmembrane region" description="Helical" evidence="7">
    <location>
        <begin position="50"/>
        <end position="69"/>
    </location>
</feature>
<organism evidence="9">
    <name type="scientific">Cladocopium goreaui</name>
    <dbReference type="NCBI Taxonomy" id="2562237"/>
    <lineage>
        <taxon>Eukaryota</taxon>
        <taxon>Sar</taxon>
        <taxon>Alveolata</taxon>
        <taxon>Dinophyceae</taxon>
        <taxon>Suessiales</taxon>
        <taxon>Symbiodiniaceae</taxon>
        <taxon>Cladocopium</taxon>
    </lineage>
</organism>
<keyword evidence="3 7" id="KW-0812">Transmembrane</keyword>
<feature type="domain" description="Palmitoyltransferase DHHC" evidence="8">
    <location>
        <begin position="104"/>
        <end position="229"/>
    </location>
</feature>
<dbReference type="Proteomes" id="UP001152797">
    <property type="component" value="Unassembled WGS sequence"/>
</dbReference>